<organism evidence="1 2">
    <name type="scientific">Paramecium octaurelia</name>
    <dbReference type="NCBI Taxonomy" id="43137"/>
    <lineage>
        <taxon>Eukaryota</taxon>
        <taxon>Sar</taxon>
        <taxon>Alveolata</taxon>
        <taxon>Ciliophora</taxon>
        <taxon>Intramacronucleata</taxon>
        <taxon>Oligohymenophorea</taxon>
        <taxon>Peniculida</taxon>
        <taxon>Parameciidae</taxon>
        <taxon>Paramecium</taxon>
    </lineage>
</organism>
<evidence type="ECO:0000313" key="1">
    <source>
        <dbReference type="EMBL" id="CAD8160425.1"/>
    </source>
</evidence>
<dbReference type="Proteomes" id="UP000683925">
    <property type="component" value="Unassembled WGS sequence"/>
</dbReference>
<dbReference type="EMBL" id="CAJJDP010000038">
    <property type="protein sequence ID" value="CAD8160425.1"/>
    <property type="molecule type" value="Genomic_DNA"/>
</dbReference>
<sequence length="75" mass="9172">MNKMQQQQHISNKTYQSIKDCQIFRLRRRIIIQFILSLKLQITFENTPNLIEFSLDNNTKFQRLIKEQLLYTKLI</sequence>
<dbReference type="AlphaFoldDB" id="A0A8S1U5S0"/>
<gene>
    <name evidence="1" type="ORF">POCTA_138.1.T0380165</name>
</gene>
<accession>A0A8S1U5S0</accession>
<comment type="caution">
    <text evidence="1">The sequence shown here is derived from an EMBL/GenBank/DDBJ whole genome shotgun (WGS) entry which is preliminary data.</text>
</comment>
<protein>
    <submittedName>
        <fullName evidence="1">Uncharacterized protein</fullName>
    </submittedName>
</protein>
<name>A0A8S1U5S0_PAROT</name>
<proteinExistence type="predicted"/>
<reference evidence="1" key="1">
    <citation type="submission" date="2021-01" db="EMBL/GenBank/DDBJ databases">
        <authorList>
            <consortium name="Genoscope - CEA"/>
            <person name="William W."/>
        </authorList>
    </citation>
    <scope>NUCLEOTIDE SEQUENCE</scope>
</reference>
<keyword evidence="2" id="KW-1185">Reference proteome</keyword>
<evidence type="ECO:0000313" key="2">
    <source>
        <dbReference type="Proteomes" id="UP000683925"/>
    </source>
</evidence>